<dbReference type="InParanoid" id="A0A0V0QI18"/>
<organism evidence="1 2">
    <name type="scientific">Pseudocohnilembus persalinus</name>
    <name type="common">Ciliate</name>
    <dbReference type="NCBI Taxonomy" id="266149"/>
    <lineage>
        <taxon>Eukaryota</taxon>
        <taxon>Sar</taxon>
        <taxon>Alveolata</taxon>
        <taxon>Ciliophora</taxon>
        <taxon>Intramacronucleata</taxon>
        <taxon>Oligohymenophorea</taxon>
        <taxon>Scuticociliatia</taxon>
        <taxon>Philasterida</taxon>
        <taxon>Pseudocohnilembidae</taxon>
        <taxon>Pseudocohnilembus</taxon>
    </lineage>
</organism>
<evidence type="ECO:0000313" key="2">
    <source>
        <dbReference type="Proteomes" id="UP000054937"/>
    </source>
</evidence>
<gene>
    <name evidence="1" type="ORF">PPERSA_00540</name>
</gene>
<proteinExistence type="predicted"/>
<accession>A0A0V0QI18</accession>
<keyword evidence="2" id="KW-1185">Reference proteome</keyword>
<comment type="caution">
    <text evidence="1">The sequence shown here is derived from an EMBL/GenBank/DDBJ whole genome shotgun (WGS) entry which is preliminary data.</text>
</comment>
<sequence>MQQNKVCQKVGHNLEYQYINWTDRLEFILQCPKCIIEEQFSNFRKTLISDILSENQKESQVQNWPPLVEKNQTKFINSMFKCSEQNPSEENLFNFKIQQQIDNFFNDFQVNLCLALNKIKKDVKIKFENQINELYQQNRNRGLMNIEEIIHTFKINQLKYILKQFIDNKINIDQFFQFHQSENEVFKHNNLVDQIDNLMTKQMEIDQQFQRLKEEIDNPLSILQKYEFIIKKQINLGFQKSNYKNQSNNFHIAQDNKKIIFNAQSYYNKKQVYSKILEKQKNYHIKIRIDTKGTIKNQGFFFGINTQQIKDQAMNKTNCIYAFIKESYIIGSQHLKREGILNTFTEFFKDNETVLNIIFNINKKQFEIFDDQNLLKVSIELKDVSEPVFYIVNLQYQQVQNELFIDSVVEY</sequence>
<dbReference type="EMBL" id="LDAU01000163">
    <property type="protein sequence ID" value="KRX01830.1"/>
    <property type="molecule type" value="Genomic_DNA"/>
</dbReference>
<name>A0A0V0QI18_PSEPJ</name>
<dbReference type="Proteomes" id="UP000054937">
    <property type="component" value="Unassembled WGS sequence"/>
</dbReference>
<reference evidence="1 2" key="1">
    <citation type="journal article" date="2015" name="Sci. Rep.">
        <title>Genome of the facultative scuticociliatosis pathogen Pseudocohnilembus persalinus provides insight into its virulence through horizontal gene transfer.</title>
        <authorList>
            <person name="Xiong J."/>
            <person name="Wang G."/>
            <person name="Cheng J."/>
            <person name="Tian M."/>
            <person name="Pan X."/>
            <person name="Warren A."/>
            <person name="Jiang C."/>
            <person name="Yuan D."/>
            <person name="Miao W."/>
        </authorList>
    </citation>
    <scope>NUCLEOTIDE SEQUENCE [LARGE SCALE GENOMIC DNA]</scope>
    <source>
        <strain evidence="1">36N120E</strain>
    </source>
</reference>
<dbReference type="AlphaFoldDB" id="A0A0V0QI18"/>
<evidence type="ECO:0000313" key="1">
    <source>
        <dbReference type="EMBL" id="KRX01830.1"/>
    </source>
</evidence>
<protein>
    <submittedName>
        <fullName evidence="1">Uncharacterized protein</fullName>
    </submittedName>
</protein>